<evidence type="ECO:0000313" key="2">
    <source>
        <dbReference type="Proteomes" id="UP000463883"/>
    </source>
</evidence>
<evidence type="ECO:0000313" key="1">
    <source>
        <dbReference type="EMBL" id="QHI73087.1"/>
    </source>
</evidence>
<dbReference type="KEGG" id="amic:Ami3637_12360"/>
<sequence>MNVSSSGDYISSFLSMMEGQRYTRTFNSYATRYILENIKKDYGDKQFQKALEAVQEHGNYYNGLNNGNLRSIQNIINELR</sequence>
<organism evidence="1 2">
    <name type="scientific">Aminipila terrae</name>
    <dbReference type="NCBI Taxonomy" id="2697030"/>
    <lineage>
        <taxon>Bacteria</taxon>
        <taxon>Bacillati</taxon>
        <taxon>Bacillota</taxon>
        <taxon>Clostridia</taxon>
        <taxon>Peptostreptococcales</taxon>
        <taxon>Anaerovoracaceae</taxon>
        <taxon>Aminipila</taxon>
    </lineage>
</organism>
<gene>
    <name evidence="1" type="ORF">Ami3637_12360</name>
</gene>
<dbReference type="AlphaFoldDB" id="A0A6P1MGS0"/>
<protein>
    <submittedName>
        <fullName evidence="1">Uncharacterized protein</fullName>
    </submittedName>
</protein>
<keyword evidence="2" id="KW-1185">Reference proteome</keyword>
<dbReference type="Proteomes" id="UP000463883">
    <property type="component" value="Chromosome"/>
</dbReference>
<name>A0A6P1MGS0_9FIRM</name>
<reference evidence="1 2" key="1">
    <citation type="submission" date="2020-01" db="EMBL/GenBank/DDBJ databases">
        <title>Genomic analysis of Aminipila sp. CBA3637.</title>
        <authorList>
            <person name="Kim Y.B."/>
            <person name="Roh S.W."/>
        </authorList>
    </citation>
    <scope>NUCLEOTIDE SEQUENCE [LARGE SCALE GENOMIC DNA]</scope>
    <source>
        <strain evidence="1 2">CBA3637</strain>
    </source>
</reference>
<dbReference type="EMBL" id="CP047591">
    <property type="protein sequence ID" value="QHI73087.1"/>
    <property type="molecule type" value="Genomic_DNA"/>
</dbReference>
<dbReference type="RefSeq" id="WP_162362854.1">
    <property type="nucleotide sequence ID" value="NZ_CP047591.1"/>
</dbReference>
<accession>A0A6P1MGS0</accession>
<proteinExistence type="predicted"/>